<organism evidence="1 2">
    <name type="scientific">Coemansia erecta</name>
    <dbReference type="NCBI Taxonomy" id="147472"/>
    <lineage>
        <taxon>Eukaryota</taxon>
        <taxon>Fungi</taxon>
        <taxon>Fungi incertae sedis</taxon>
        <taxon>Zoopagomycota</taxon>
        <taxon>Kickxellomycotina</taxon>
        <taxon>Kickxellomycetes</taxon>
        <taxon>Kickxellales</taxon>
        <taxon>Kickxellaceae</taxon>
        <taxon>Coemansia</taxon>
    </lineage>
</organism>
<dbReference type="PANTHER" id="PTHR43481:SF4">
    <property type="entry name" value="GLYCEROL-1-PHOSPHATE PHOSPHOHYDROLASE 1-RELATED"/>
    <property type="match status" value="1"/>
</dbReference>
<dbReference type="AlphaFoldDB" id="A0A9W7Y584"/>
<gene>
    <name evidence="1" type="primary">GPP1</name>
    <name evidence="1" type="ORF">LPJ53_001603</name>
</gene>
<sequence length="221" mass="23657">MASIKAKGILFDMDGTLVDTTILVEKGWIAKAEQYGLDGTELIKHTHGRPCLDIFRTFFPPECHTPEYAQAYEDEHIELTEGLVAVPGIHETIAAIPPSKWAVVTAASRKWASTRISQAGLPQPLHMVSSGDVTLGKPHPEGYLKGAEALGLAASDVVVFEDAVNGVKAGLAAGAKVIGLVTSTTEENLRSAGAHFVVKDFTEIQAVDNGDHLELIIQQHN</sequence>
<dbReference type="OrthoDB" id="40579at2759"/>
<dbReference type="InterPro" id="IPR041492">
    <property type="entry name" value="HAD_2"/>
</dbReference>
<name>A0A9W7Y584_9FUNG</name>
<protein>
    <submittedName>
        <fullName evidence="1">DL-glycerol-3-phosphatase</fullName>
    </submittedName>
</protein>
<dbReference type="SUPFAM" id="SSF56784">
    <property type="entry name" value="HAD-like"/>
    <property type="match status" value="1"/>
</dbReference>
<dbReference type="SFLD" id="SFLDG01129">
    <property type="entry name" value="C1.5:_HAD__Beta-PGM__Phosphata"/>
    <property type="match status" value="1"/>
</dbReference>
<dbReference type="InterPro" id="IPR051806">
    <property type="entry name" value="HAD-like_SPP"/>
</dbReference>
<keyword evidence="2" id="KW-1185">Reference proteome</keyword>
<accession>A0A9W7Y584</accession>
<dbReference type="Pfam" id="PF13419">
    <property type="entry name" value="HAD_2"/>
    <property type="match status" value="1"/>
</dbReference>
<comment type="caution">
    <text evidence="1">The sequence shown here is derived from an EMBL/GenBank/DDBJ whole genome shotgun (WGS) entry which is preliminary data.</text>
</comment>
<dbReference type="InterPro" id="IPR036412">
    <property type="entry name" value="HAD-like_sf"/>
</dbReference>
<evidence type="ECO:0000313" key="2">
    <source>
        <dbReference type="Proteomes" id="UP001149813"/>
    </source>
</evidence>
<dbReference type="Gene3D" id="3.40.50.1000">
    <property type="entry name" value="HAD superfamily/HAD-like"/>
    <property type="match status" value="1"/>
</dbReference>
<dbReference type="InterPro" id="IPR023198">
    <property type="entry name" value="PGP-like_dom2"/>
</dbReference>
<dbReference type="Proteomes" id="UP001149813">
    <property type="component" value="Unassembled WGS sequence"/>
</dbReference>
<proteinExistence type="predicted"/>
<dbReference type="NCBIfam" id="TIGR01509">
    <property type="entry name" value="HAD-SF-IA-v3"/>
    <property type="match status" value="1"/>
</dbReference>
<dbReference type="EMBL" id="JANBOJ010000042">
    <property type="protein sequence ID" value="KAJ1724082.1"/>
    <property type="molecule type" value="Genomic_DNA"/>
</dbReference>
<dbReference type="PANTHER" id="PTHR43481">
    <property type="entry name" value="FRUCTOSE-1-PHOSPHATE PHOSPHATASE"/>
    <property type="match status" value="1"/>
</dbReference>
<dbReference type="InterPro" id="IPR023214">
    <property type="entry name" value="HAD_sf"/>
</dbReference>
<dbReference type="InterPro" id="IPR006439">
    <property type="entry name" value="HAD-SF_hydro_IA"/>
</dbReference>
<dbReference type="GO" id="GO:0050308">
    <property type="term" value="F:sugar-phosphatase activity"/>
    <property type="evidence" value="ECO:0007669"/>
    <property type="project" value="TreeGrafter"/>
</dbReference>
<reference evidence="1" key="1">
    <citation type="submission" date="2022-07" db="EMBL/GenBank/DDBJ databases">
        <title>Phylogenomic reconstructions and comparative analyses of Kickxellomycotina fungi.</title>
        <authorList>
            <person name="Reynolds N.K."/>
            <person name="Stajich J.E."/>
            <person name="Barry K."/>
            <person name="Grigoriev I.V."/>
            <person name="Crous P."/>
            <person name="Smith M.E."/>
        </authorList>
    </citation>
    <scope>NUCLEOTIDE SEQUENCE</scope>
    <source>
        <strain evidence="1">NBRC 32514</strain>
    </source>
</reference>
<dbReference type="SFLD" id="SFLDS00003">
    <property type="entry name" value="Haloacid_Dehalogenase"/>
    <property type="match status" value="1"/>
</dbReference>
<evidence type="ECO:0000313" key="1">
    <source>
        <dbReference type="EMBL" id="KAJ1724082.1"/>
    </source>
</evidence>
<dbReference type="Gene3D" id="1.10.150.240">
    <property type="entry name" value="Putative phosphatase, domain 2"/>
    <property type="match status" value="1"/>
</dbReference>